<dbReference type="PANTHER" id="PTHR12110">
    <property type="entry name" value="HYDROXYPYRUVATE ISOMERASE"/>
    <property type="match status" value="1"/>
</dbReference>
<dbReference type="GO" id="GO:0016853">
    <property type="term" value="F:isomerase activity"/>
    <property type="evidence" value="ECO:0007669"/>
    <property type="project" value="UniProtKB-KW"/>
</dbReference>
<dbReference type="InterPro" id="IPR013022">
    <property type="entry name" value="Xyl_isomerase-like_TIM-brl"/>
</dbReference>
<reference evidence="3" key="1">
    <citation type="submission" date="2023-07" db="EMBL/GenBank/DDBJ databases">
        <title>30 novel species of actinomycetes from the DSMZ collection.</title>
        <authorList>
            <person name="Nouioui I."/>
        </authorList>
    </citation>
    <scope>NUCLEOTIDE SEQUENCE [LARGE SCALE GENOMIC DNA]</scope>
    <source>
        <strain evidence="3">DSM 44918</strain>
    </source>
</reference>
<dbReference type="RefSeq" id="WP_311603875.1">
    <property type="nucleotide sequence ID" value="NZ_JAVREM010000079.1"/>
</dbReference>
<dbReference type="PANTHER" id="PTHR12110:SF41">
    <property type="entry name" value="INOSOSE DEHYDRATASE"/>
    <property type="match status" value="1"/>
</dbReference>
<dbReference type="SUPFAM" id="SSF51658">
    <property type="entry name" value="Xylose isomerase-like"/>
    <property type="match status" value="1"/>
</dbReference>
<dbReference type="Gene3D" id="3.20.20.150">
    <property type="entry name" value="Divalent-metal-dependent TIM barrel enzymes"/>
    <property type="match status" value="1"/>
</dbReference>
<keyword evidence="2" id="KW-0413">Isomerase</keyword>
<name>A0ABU2M100_9ACTN</name>
<dbReference type="InterPro" id="IPR050312">
    <property type="entry name" value="IolE/XylAMocC-like"/>
</dbReference>
<comment type="caution">
    <text evidence="2">The sequence shown here is derived from an EMBL/GenBank/DDBJ whole genome shotgun (WGS) entry which is preliminary data.</text>
</comment>
<feature type="domain" description="Xylose isomerase-like TIM barrel" evidence="1">
    <location>
        <begin position="49"/>
        <end position="308"/>
    </location>
</feature>
<proteinExistence type="predicted"/>
<accession>A0ABU2M100</accession>
<protein>
    <submittedName>
        <fullName evidence="2">Sugar phosphate isomerase/epimerase</fullName>
    </submittedName>
</protein>
<dbReference type="InterPro" id="IPR036237">
    <property type="entry name" value="Xyl_isomerase-like_sf"/>
</dbReference>
<evidence type="ECO:0000313" key="3">
    <source>
        <dbReference type="Proteomes" id="UP001183420"/>
    </source>
</evidence>
<evidence type="ECO:0000313" key="2">
    <source>
        <dbReference type="EMBL" id="MDT0322948.1"/>
    </source>
</evidence>
<dbReference type="Proteomes" id="UP001183420">
    <property type="component" value="Unassembled WGS sequence"/>
</dbReference>
<gene>
    <name evidence="2" type="ORF">RNC47_32015</name>
</gene>
<dbReference type="Pfam" id="PF01261">
    <property type="entry name" value="AP_endonuc_2"/>
    <property type="match status" value="1"/>
</dbReference>
<keyword evidence="3" id="KW-1185">Reference proteome</keyword>
<organism evidence="2 3">
    <name type="scientific">Streptomyces millisiae</name>
    <dbReference type="NCBI Taxonomy" id="3075542"/>
    <lineage>
        <taxon>Bacteria</taxon>
        <taxon>Bacillati</taxon>
        <taxon>Actinomycetota</taxon>
        <taxon>Actinomycetes</taxon>
        <taxon>Kitasatosporales</taxon>
        <taxon>Streptomycetaceae</taxon>
        <taxon>Streptomyces</taxon>
    </lineage>
</organism>
<sequence>MAATSEPDFAVDLFAFWNENAWDVPDIAELARLGRAEPRALWDRLLGMLRRSGVGAIEVTFAPFDWRTAIAAYGGVAGLTSALDDHGLRICGGYLPQLEDEAALAPERRRDLLAAVDEYADFLAETGATALIGSAPPRATPGGGPARFVDLAEARRLAVPFHEVGRAARRAGIRFGLHTESHSAMWLERDIDLFMLATDPCYVGLCPDAAHIVLGGGDPVAVASRHAGRLVSAHWKDAVSAMPWDVPDGEDVHARHREYFRVPGRGVVDWPRWAAELAGAGLTTPVLLEIDASPDPVADISAAIDHLTPVLASLA</sequence>
<dbReference type="EMBL" id="JAVREM010000079">
    <property type="protein sequence ID" value="MDT0322948.1"/>
    <property type="molecule type" value="Genomic_DNA"/>
</dbReference>
<evidence type="ECO:0000259" key="1">
    <source>
        <dbReference type="Pfam" id="PF01261"/>
    </source>
</evidence>